<evidence type="ECO:0000313" key="1">
    <source>
        <dbReference type="EMBL" id="KAK3388254.1"/>
    </source>
</evidence>
<proteinExistence type="predicted"/>
<gene>
    <name evidence="1" type="ORF">B0T20DRAFT_484372</name>
</gene>
<organism evidence="1 2">
    <name type="scientific">Sordaria brevicollis</name>
    <dbReference type="NCBI Taxonomy" id="83679"/>
    <lineage>
        <taxon>Eukaryota</taxon>
        <taxon>Fungi</taxon>
        <taxon>Dikarya</taxon>
        <taxon>Ascomycota</taxon>
        <taxon>Pezizomycotina</taxon>
        <taxon>Sordariomycetes</taxon>
        <taxon>Sordariomycetidae</taxon>
        <taxon>Sordariales</taxon>
        <taxon>Sordariaceae</taxon>
        <taxon>Sordaria</taxon>
    </lineage>
</organism>
<comment type="caution">
    <text evidence="1">The sequence shown here is derived from an EMBL/GenBank/DDBJ whole genome shotgun (WGS) entry which is preliminary data.</text>
</comment>
<accession>A0AAE0U2K5</accession>
<dbReference type="Proteomes" id="UP001281003">
    <property type="component" value="Unassembled WGS sequence"/>
</dbReference>
<dbReference type="AlphaFoldDB" id="A0AAE0U2K5"/>
<keyword evidence="2" id="KW-1185">Reference proteome</keyword>
<reference evidence="1" key="2">
    <citation type="submission" date="2023-07" db="EMBL/GenBank/DDBJ databases">
        <authorList>
            <consortium name="Lawrence Berkeley National Laboratory"/>
            <person name="Haridas S."/>
            <person name="Hensen N."/>
            <person name="Bonometti L."/>
            <person name="Westerberg I."/>
            <person name="Brannstrom I.O."/>
            <person name="Guillou S."/>
            <person name="Cros-Aarteil S."/>
            <person name="Calhoun S."/>
            <person name="Kuo A."/>
            <person name="Mondo S."/>
            <person name="Pangilinan J."/>
            <person name="Riley R."/>
            <person name="LaButti K."/>
            <person name="Andreopoulos B."/>
            <person name="Lipzen A."/>
            <person name="Chen C."/>
            <person name="Yanf M."/>
            <person name="Daum C."/>
            <person name="Ng V."/>
            <person name="Clum A."/>
            <person name="Steindorff A."/>
            <person name="Ohm R."/>
            <person name="Martin F."/>
            <person name="Silar P."/>
            <person name="Natvig D."/>
            <person name="Lalanne C."/>
            <person name="Gautier V."/>
            <person name="Ament-velasquez S.L."/>
            <person name="Kruys A."/>
            <person name="Hutchinson M.I."/>
            <person name="Powell A.J."/>
            <person name="Barry K."/>
            <person name="Miller A.N."/>
            <person name="Grigoriev I.V."/>
            <person name="Debuchy R."/>
            <person name="Gladieux P."/>
            <person name="Thoren M.H."/>
            <person name="Johannesson H."/>
        </authorList>
    </citation>
    <scope>NUCLEOTIDE SEQUENCE</scope>
    <source>
        <strain evidence="1">FGSC 1904</strain>
    </source>
</reference>
<sequence>MELTGLRGLEYGHPILNLEARWITIYGREVLLLTIFKPTPSPITCLATRPLGSLACNVMQAIGFAIEDEKELLSIAKECLSAISRLKAEAGKLDRPSAQGKALLSLRLALRAKARQGNIVNNKADALQLKTEAGFQQLDSTIRCFVEEALSEGQVNLQVVMKSHQESILEVVKTEATVQATATMSITNEVKKTQGMITEASSEALLRERRQVLLKSLKFGSMRERFPPNQTAF</sequence>
<protein>
    <submittedName>
        <fullName evidence="1">Uncharacterized protein</fullName>
    </submittedName>
</protein>
<reference evidence="1" key="1">
    <citation type="journal article" date="2023" name="Mol. Phylogenet. Evol.">
        <title>Genome-scale phylogeny and comparative genomics of the fungal order Sordariales.</title>
        <authorList>
            <person name="Hensen N."/>
            <person name="Bonometti L."/>
            <person name="Westerberg I."/>
            <person name="Brannstrom I.O."/>
            <person name="Guillou S."/>
            <person name="Cros-Aarteil S."/>
            <person name="Calhoun S."/>
            <person name="Haridas S."/>
            <person name="Kuo A."/>
            <person name="Mondo S."/>
            <person name="Pangilinan J."/>
            <person name="Riley R."/>
            <person name="LaButti K."/>
            <person name="Andreopoulos B."/>
            <person name="Lipzen A."/>
            <person name="Chen C."/>
            <person name="Yan M."/>
            <person name="Daum C."/>
            <person name="Ng V."/>
            <person name="Clum A."/>
            <person name="Steindorff A."/>
            <person name="Ohm R.A."/>
            <person name="Martin F."/>
            <person name="Silar P."/>
            <person name="Natvig D.O."/>
            <person name="Lalanne C."/>
            <person name="Gautier V."/>
            <person name="Ament-Velasquez S.L."/>
            <person name="Kruys A."/>
            <person name="Hutchinson M.I."/>
            <person name="Powell A.J."/>
            <person name="Barry K."/>
            <person name="Miller A.N."/>
            <person name="Grigoriev I.V."/>
            <person name="Debuchy R."/>
            <person name="Gladieux P."/>
            <person name="Hiltunen Thoren M."/>
            <person name="Johannesson H."/>
        </authorList>
    </citation>
    <scope>NUCLEOTIDE SEQUENCE</scope>
    <source>
        <strain evidence="1">FGSC 1904</strain>
    </source>
</reference>
<name>A0AAE0U2K5_SORBR</name>
<evidence type="ECO:0000313" key="2">
    <source>
        <dbReference type="Proteomes" id="UP001281003"/>
    </source>
</evidence>
<dbReference type="EMBL" id="JAUTDP010000016">
    <property type="protein sequence ID" value="KAK3388254.1"/>
    <property type="molecule type" value="Genomic_DNA"/>
</dbReference>